<reference evidence="6 7" key="1">
    <citation type="submission" date="2019-06" db="EMBL/GenBank/DDBJ databases">
        <title>The genome of Shewanella sp. SM1901.</title>
        <authorList>
            <person name="Cha Q."/>
        </authorList>
    </citation>
    <scope>NUCLEOTIDE SEQUENCE [LARGE SCALE GENOMIC DNA]</scope>
    <source>
        <strain evidence="6 7">SM1901</strain>
    </source>
</reference>
<dbReference type="KEGG" id="spol:FH971_14175"/>
<protein>
    <submittedName>
        <fullName evidence="6">MerR family transcriptional regulator</fullName>
    </submittedName>
</protein>
<evidence type="ECO:0000256" key="4">
    <source>
        <dbReference type="SAM" id="Coils"/>
    </source>
</evidence>
<keyword evidence="4" id="KW-0175">Coiled coil</keyword>
<dbReference type="PRINTS" id="PR00040">
    <property type="entry name" value="HTHMERR"/>
</dbReference>
<accession>A0A4Y5YHB7</accession>
<dbReference type="AlphaFoldDB" id="A0A4Y5YHB7"/>
<keyword evidence="1" id="KW-0805">Transcription regulation</keyword>
<dbReference type="Pfam" id="PF13411">
    <property type="entry name" value="MerR_1"/>
    <property type="match status" value="1"/>
</dbReference>
<gene>
    <name evidence="6" type="ORF">FH971_14175</name>
</gene>
<organism evidence="6 7">
    <name type="scientific">Shewanella polaris</name>
    <dbReference type="NCBI Taxonomy" id="2588449"/>
    <lineage>
        <taxon>Bacteria</taxon>
        <taxon>Pseudomonadati</taxon>
        <taxon>Pseudomonadota</taxon>
        <taxon>Gammaproteobacteria</taxon>
        <taxon>Alteromonadales</taxon>
        <taxon>Shewanellaceae</taxon>
        <taxon>Shewanella</taxon>
    </lineage>
</organism>
<dbReference type="PANTHER" id="PTHR30204">
    <property type="entry name" value="REDOX-CYCLING DRUG-SENSING TRANSCRIPTIONAL ACTIVATOR SOXR"/>
    <property type="match status" value="1"/>
</dbReference>
<evidence type="ECO:0000313" key="6">
    <source>
        <dbReference type="EMBL" id="QDE32005.1"/>
    </source>
</evidence>
<proteinExistence type="predicted"/>
<dbReference type="SMART" id="SM00422">
    <property type="entry name" value="HTH_MERR"/>
    <property type="match status" value="1"/>
</dbReference>
<feature type="coiled-coil region" evidence="4">
    <location>
        <begin position="81"/>
        <end position="108"/>
    </location>
</feature>
<dbReference type="RefSeq" id="WP_140234754.1">
    <property type="nucleotide sequence ID" value="NZ_CP041036.1"/>
</dbReference>
<keyword evidence="3" id="KW-0804">Transcription</keyword>
<dbReference type="SUPFAM" id="SSF46955">
    <property type="entry name" value="Putative DNA-binding domain"/>
    <property type="match status" value="1"/>
</dbReference>
<dbReference type="Proteomes" id="UP000319809">
    <property type="component" value="Chromosome"/>
</dbReference>
<dbReference type="InterPro" id="IPR047057">
    <property type="entry name" value="MerR_fam"/>
</dbReference>
<evidence type="ECO:0000256" key="3">
    <source>
        <dbReference type="ARBA" id="ARBA00023163"/>
    </source>
</evidence>
<dbReference type="PANTHER" id="PTHR30204:SF94">
    <property type="entry name" value="HEAVY METAL-DEPENDENT TRANSCRIPTIONAL REGULATOR HI_0293-RELATED"/>
    <property type="match status" value="1"/>
</dbReference>
<feature type="domain" description="HTH merR-type" evidence="5">
    <location>
        <begin position="1"/>
        <end position="69"/>
    </location>
</feature>
<dbReference type="PROSITE" id="PS50937">
    <property type="entry name" value="HTH_MERR_2"/>
    <property type="match status" value="1"/>
</dbReference>
<evidence type="ECO:0000256" key="2">
    <source>
        <dbReference type="ARBA" id="ARBA00023125"/>
    </source>
</evidence>
<dbReference type="InterPro" id="IPR000551">
    <property type="entry name" value="MerR-type_HTH_dom"/>
</dbReference>
<dbReference type="GO" id="GO:0003677">
    <property type="term" value="F:DNA binding"/>
    <property type="evidence" value="ECO:0007669"/>
    <property type="project" value="UniProtKB-KW"/>
</dbReference>
<evidence type="ECO:0000256" key="1">
    <source>
        <dbReference type="ARBA" id="ARBA00023015"/>
    </source>
</evidence>
<dbReference type="InterPro" id="IPR009061">
    <property type="entry name" value="DNA-bd_dom_put_sf"/>
</dbReference>
<evidence type="ECO:0000313" key="7">
    <source>
        <dbReference type="Proteomes" id="UP000319809"/>
    </source>
</evidence>
<keyword evidence="7" id="KW-1185">Reference proteome</keyword>
<name>A0A4Y5YHB7_9GAMM</name>
<dbReference type="Gene3D" id="1.10.1660.10">
    <property type="match status" value="1"/>
</dbReference>
<dbReference type="CDD" id="cd04787">
    <property type="entry name" value="HTH_HMRTR_unk"/>
    <property type="match status" value="1"/>
</dbReference>
<evidence type="ECO:0000259" key="5">
    <source>
        <dbReference type="PROSITE" id="PS50937"/>
    </source>
</evidence>
<keyword evidence="2" id="KW-0238">DNA-binding</keyword>
<sequence length="156" mass="17962">MKVNQLAKKLNVTSDTVRFYTRIGLLSPCKSPDNGYKYYGEKDLSRMKFILSSRKLDFSIEEIKLIFSNTDHGESACNLVRELVKQKLDETEEQFNETMKLRARLLQAVEQWSTMPDNLPTGNMVCHLIESTHQAETRTPTITQHDHIILASTEVK</sequence>
<dbReference type="EMBL" id="CP041036">
    <property type="protein sequence ID" value="QDE32005.1"/>
    <property type="molecule type" value="Genomic_DNA"/>
</dbReference>
<dbReference type="GO" id="GO:0003700">
    <property type="term" value="F:DNA-binding transcription factor activity"/>
    <property type="evidence" value="ECO:0007669"/>
    <property type="project" value="InterPro"/>
</dbReference>